<dbReference type="RefSeq" id="XP_044716558.1">
    <property type="nucleotide sequence ID" value="XM_044868561.1"/>
</dbReference>
<evidence type="ECO:0000313" key="3">
    <source>
        <dbReference type="Proteomes" id="UP000824596"/>
    </source>
</evidence>
<comment type="caution">
    <text evidence="2">The sequence shown here is derived from an EMBL/GenBank/DDBJ whole genome shotgun (WGS) entry which is preliminary data.</text>
</comment>
<dbReference type="PANTHER" id="PTHR13847:SF213">
    <property type="entry name" value="DEPENDENT OXIDOREDUCTASE, PUTATIVE-RELATED"/>
    <property type="match status" value="1"/>
</dbReference>
<dbReference type="OrthoDB" id="429143at2759"/>
<keyword evidence="3" id="KW-1185">Reference proteome</keyword>
<protein>
    <submittedName>
        <fullName evidence="2">Fad dependent oxidoreductase protein</fullName>
    </submittedName>
</protein>
<dbReference type="Gene3D" id="3.30.9.10">
    <property type="entry name" value="D-Amino Acid Oxidase, subunit A, domain 2"/>
    <property type="match status" value="1"/>
</dbReference>
<evidence type="ECO:0000256" key="1">
    <source>
        <dbReference type="SAM" id="MobiDB-lite"/>
    </source>
</evidence>
<dbReference type="Proteomes" id="UP000824596">
    <property type="component" value="Unassembled WGS sequence"/>
</dbReference>
<proteinExistence type="predicted"/>
<evidence type="ECO:0000313" key="2">
    <source>
        <dbReference type="EMBL" id="KAH0959045.1"/>
    </source>
</evidence>
<dbReference type="AlphaFoldDB" id="A0A9P8SF43"/>
<reference evidence="2" key="1">
    <citation type="submission" date="2021-09" db="EMBL/GenBank/DDBJ databases">
        <title>A high-quality genome of the endoparasitic fungus Hirsutella rhossiliensis with a comparison of Hirsutella genomes reveals transposable elements contributing to genome size variation.</title>
        <authorList>
            <person name="Lin R."/>
            <person name="Jiao Y."/>
            <person name="Sun X."/>
            <person name="Ling J."/>
            <person name="Xie B."/>
            <person name="Cheng X."/>
        </authorList>
    </citation>
    <scope>NUCLEOTIDE SEQUENCE</scope>
    <source>
        <strain evidence="2">HR02</strain>
    </source>
</reference>
<dbReference type="GeneID" id="68359219"/>
<accession>A0A9P8SF43</accession>
<dbReference type="EMBL" id="JAIZPD010000014">
    <property type="protein sequence ID" value="KAH0959045.1"/>
    <property type="molecule type" value="Genomic_DNA"/>
</dbReference>
<sequence length="482" mass="51956">MGAAISHIRDGVSLAAASLHTLSSLHASYQQLLRRASRPPGLPVASPTASYWLDDPPFAGLPDIQGALPAEADVVLVGSGIAAAATAKALLDLDDREPPLSVVVIEARQLCGGATGRNGGHVKVTPHHEFARLRKRLGPERARVLVRFQLMHLPVLLGLGDAHPLGEVREVQTSDLYTDSSDFEGAARDVEAMREWMPEVEVEVLEGDEAREKIGVNGQVVGAISYKAGVLWPYRLVTSVWNGLLKQYPNLAIRTHTPVEAIVVDKSSPHPYRLHHGSGVVAARHVVHATNGFAAHLVPSLRGRLTGVLGHMTAQRPGVAFPASHGRRSWSVLYPGGFEYAAQRKDQGLDQLGVWDDGRLDALPLMHLRGSMQTVFEPRWGDGGGLVKAWTGIMGFTGDTLPLVGRLPEDDAPPAGRARRGESRPGQWIAAGFNGEGMERDLAPGDGRPGGRLAEWFPVAELAVDEARLRRAELRNLLNDVM</sequence>
<dbReference type="SUPFAM" id="SSF51905">
    <property type="entry name" value="FAD/NAD(P)-binding domain"/>
    <property type="match status" value="1"/>
</dbReference>
<dbReference type="Gene3D" id="3.50.50.60">
    <property type="entry name" value="FAD/NAD(P)-binding domain"/>
    <property type="match status" value="1"/>
</dbReference>
<organism evidence="2 3">
    <name type="scientific">Hirsutella rhossiliensis</name>
    <dbReference type="NCBI Taxonomy" id="111463"/>
    <lineage>
        <taxon>Eukaryota</taxon>
        <taxon>Fungi</taxon>
        <taxon>Dikarya</taxon>
        <taxon>Ascomycota</taxon>
        <taxon>Pezizomycotina</taxon>
        <taxon>Sordariomycetes</taxon>
        <taxon>Hypocreomycetidae</taxon>
        <taxon>Hypocreales</taxon>
        <taxon>Ophiocordycipitaceae</taxon>
        <taxon>Hirsutella</taxon>
    </lineage>
</organism>
<gene>
    <name evidence="2" type="ORF">HRG_10090</name>
</gene>
<dbReference type="GO" id="GO:0005737">
    <property type="term" value="C:cytoplasm"/>
    <property type="evidence" value="ECO:0007669"/>
    <property type="project" value="TreeGrafter"/>
</dbReference>
<dbReference type="InterPro" id="IPR036188">
    <property type="entry name" value="FAD/NAD-bd_sf"/>
</dbReference>
<name>A0A9P8SF43_9HYPO</name>
<feature type="region of interest" description="Disordered" evidence="1">
    <location>
        <begin position="406"/>
        <end position="447"/>
    </location>
</feature>
<dbReference type="PANTHER" id="PTHR13847">
    <property type="entry name" value="SARCOSINE DEHYDROGENASE-RELATED"/>
    <property type="match status" value="1"/>
</dbReference>